<dbReference type="InterPro" id="IPR013324">
    <property type="entry name" value="RNA_pol_sigma_r3/r4-like"/>
</dbReference>
<dbReference type="PANTHER" id="PTHR43133">
    <property type="entry name" value="RNA POLYMERASE ECF-TYPE SIGMA FACTO"/>
    <property type="match status" value="1"/>
</dbReference>
<evidence type="ECO:0000259" key="8">
    <source>
        <dbReference type="Pfam" id="PF04542"/>
    </source>
</evidence>
<dbReference type="SUPFAM" id="SSF88659">
    <property type="entry name" value="Sigma3 and sigma4 domains of RNA polymerase sigma factors"/>
    <property type="match status" value="1"/>
</dbReference>
<keyword evidence="5 6" id="KW-0804">Transcription</keyword>
<evidence type="ECO:0000313" key="11">
    <source>
        <dbReference type="Proteomes" id="UP001321477"/>
    </source>
</evidence>
<organism evidence="10 11">
    <name type="scientific">Agromyces marinus</name>
    <dbReference type="NCBI Taxonomy" id="1389020"/>
    <lineage>
        <taxon>Bacteria</taxon>
        <taxon>Bacillati</taxon>
        <taxon>Actinomycetota</taxon>
        <taxon>Actinomycetes</taxon>
        <taxon>Micrococcales</taxon>
        <taxon>Microbacteriaceae</taxon>
        <taxon>Agromyces</taxon>
    </lineage>
</organism>
<dbReference type="InterPro" id="IPR036388">
    <property type="entry name" value="WH-like_DNA-bd_sf"/>
</dbReference>
<feature type="domain" description="RNA polymerase sigma factor 70 region 4 type 2" evidence="9">
    <location>
        <begin position="163"/>
        <end position="214"/>
    </location>
</feature>
<evidence type="ECO:0000256" key="1">
    <source>
        <dbReference type="ARBA" id="ARBA00010641"/>
    </source>
</evidence>
<keyword evidence="2 6" id="KW-0805">Transcription regulation</keyword>
<evidence type="ECO:0000256" key="6">
    <source>
        <dbReference type="RuleBase" id="RU000716"/>
    </source>
</evidence>
<evidence type="ECO:0000256" key="5">
    <source>
        <dbReference type="ARBA" id="ARBA00023163"/>
    </source>
</evidence>
<keyword evidence="11" id="KW-1185">Reference proteome</keyword>
<proteinExistence type="inferred from homology"/>
<dbReference type="InterPro" id="IPR000838">
    <property type="entry name" value="RNA_pol_sigma70_ECF_CS"/>
</dbReference>
<dbReference type="InterPro" id="IPR013249">
    <property type="entry name" value="RNA_pol_sigma70_r4_t2"/>
</dbReference>
<feature type="region of interest" description="Disordered" evidence="7">
    <location>
        <begin position="12"/>
        <end position="39"/>
    </location>
</feature>
<dbReference type="InterPro" id="IPR039425">
    <property type="entry name" value="RNA_pol_sigma-70-like"/>
</dbReference>
<keyword evidence="3 6" id="KW-0731">Sigma factor</keyword>
<dbReference type="Proteomes" id="UP001321477">
    <property type="component" value="Chromosome"/>
</dbReference>
<dbReference type="Gene3D" id="1.10.1740.10">
    <property type="match status" value="1"/>
</dbReference>
<evidence type="ECO:0000256" key="4">
    <source>
        <dbReference type="ARBA" id="ARBA00023125"/>
    </source>
</evidence>
<evidence type="ECO:0000256" key="2">
    <source>
        <dbReference type="ARBA" id="ARBA00023015"/>
    </source>
</evidence>
<evidence type="ECO:0000256" key="3">
    <source>
        <dbReference type="ARBA" id="ARBA00023082"/>
    </source>
</evidence>
<dbReference type="Pfam" id="PF08281">
    <property type="entry name" value="Sigma70_r4_2"/>
    <property type="match status" value="1"/>
</dbReference>
<name>A0ABM8GYF3_9MICO</name>
<dbReference type="Pfam" id="PF04542">
    <property type="entry name" value="Sigma70_r2"/>
    <property type="match status" value="1"/>
</dbReference>
<dbReference type="InterPro" id="IPR014284">
    <property type="entry name" value="RNA_pol_sigma-70_dom"/>
</dbReference>
<evidence type="ECO:0000313" key="10">
    <source>
        <dbReference type="EMBL" id="BDZ53506.1"/>
    </source>
</evidence>
<accession>A0ABM8GYF3</accession>
<evidence type="ECO:0000259" key="9">
    <source>
        <dbReference type="Pfam" id="PF08281"/>
    </source>
</evidence>
<dbReference type="NCBIfam" id="TIGR02937">
    <property type="entry name" value="sigma70-ECF"/>
    <property type="match status" value="1"/>
</dbReference>
<keyword evidence="4 6" id="KW-0238">DNA-binding</keyword>
<evidence type="ECO:0000256" key="7">
    <source>
        <dbReference type="SAM" id="MobiDB-lite"/>
    </source>
</evidence>
<dbReference type="InterPro" id="IPR013325">
    <property type="entry name" value="RNA_pol_sigma_r2"/>
</dbReference>
<dbReference type="Gene3D" id="1.10.10.10">
    <property type="entry name" value="Winged helix-like DNA-binding domain superfamily/Winged helix DNA-binding domain"/>
    <property type="match status" value="1"/>
</dbReference>
<comment type="similarity">
    <text evidence="1 6">Belongs to the sigma-70 factor family. ECF subfamily.</text>
</comment>
<feature type="domain" description="RNA polymerase sigma-70 region 2" evidence="8">
    <location>
        <begin position="68"/>
        <end position="135"/>
    </location>
</feature>
<dbReference type="EMBL" id="AP027734">
    <property type="protein sequence ID" value="BDZ53506.1"/>
    <property type="molecule type" value="Genomic_DNA"/>
</dbReference>
<protein>
    <recommendedName>
        <fullName evidence="6">RNA polymerase sigma factor</fullName>
    </recommendedName>
</protein>
<dbReference type="InterPro" id="IPR007627">
    <property type="entry name" value="RNA_pol_sigma70_r2"/>
</dbReference>
<dbReference type="PANTHER" id="PTHR43133:SF62">
    <property type="entry name" value="RNA POLYMERASE SIGMA FACTOR SIGZ"/>
    <property type="match status" value="1"/>
</dbReference>
<dbReference type="PROSITE" id="PS01063">
    <property type="entry name" value="SIGMA70_ECF"/>
    <property type="match status" value="1"/>
</dbReference>
<sequence length="227" mass="25328">MGMLDMLMAAPQSTTAVQPRVTADARTGPSRRRDERPTVSPIAFDTLDDRALAEQFSAGDERALREAYARWSPLVFRLALRSLGDRTDAEDVTQQVYLAAWRGRGTFDVSRSTLSAWIVGITKHRIADAHEARARSRRLEESLVAEASVAVAAADDDFAERAMVAEELGRLEPVPRRVMQLAFYDQLSHSQIAEAMGLPIGTVKSHVRRSLSRLRSRWEVEDGPRRA</sequence>
<gene>
    <name evidence="10" type="ORF">GCM10025870_05790</name>
</gene>
<dbReference type="SUPFAM" id="SSF88946">
    <property type="entry name" value="Sigma2 domain of RNA polymerase sigma factors"/>
    <property type="match status" value="1"/>
</dbReference>
<reference evidence="11" key="1">
    <citation type="journal article" date="2019" name="Int. J. Syst. Evol. Microbiol.">
        <title>The Global Catalogue of Microorganisms (GCM) 10K type strain sequencing project: providing services to taxonomists for standard genome sequencing and annotation.</title>
        <authorList>
            <consortium name="The Broad Institute Genomics Platform"/>
            <consortium name="The Broad Institute Genome Sequencing Center for Infectious Disease"/>
            <person name="Wu L."/>
            <person name="Ma J."/>
        </authorList>
    </citation>
    <scope>NUCLEOTIDE SEQUENCE [LARGE SCALE GENOMIC DNA]</scope>
    <source>
        <strain evidence="11">NBRC 109019</strain>
    </source>
</reference>